<dbReference type="AlphaFoldDB" id="A0A645FW63"/>
<sequence length="88" mass="10032">MHPDFHRTFLEQAFAARVDNLDIEILPIDLQFGYRQCDSLLLGFSFEFSIHVESSCYGQCFEGRLRLSLADEAATGEAPAFFLRLLLT</sequence>
<organism evidence="1">
    <name type="scientific">bioreactor metagenome</name>
    <dbReference type="NCBI Taxonomy" id="1076179"/>
    <lineage>
        <taxon>unclassified sequences</taxon>
        <taxon>metagenomes</taxon>
        <taxon>ecological metagenomes</taxon>
    </lineage>
</organism>
<gene>
    <name evidence="1" type="ORF">SDC9_163561</name>
</gene>
<name>A0A645FW63_9ZZZZ</name>
<dbReference type="EMBL" id="VSSQ01063144">
    <property type="protein sequence ID" value="MPN16223.1"/>
    <property type="molecule type" value="Genomic_DNA"/>
</dbReference>
<proteinExistence type="predicted"/>
<evidence type="ECO:0000313" key="1">
    <source>
        <dbReference type="EMBL" id="MPN16223.1"/>
    </source>
</evidence>
<comment type="caution">
    <text evidence="1">The sequence shown here is derived from an EMBL/GenBank/DDBJ whole genome shotgun (WGS) entry which is preliminary data.</text>
</comment>
<reference evidence="1" key="1">
    <citation type="submission" date="2019-08" db="EMBL/GenBank/DDBJ databases">
        <authorList>
            <person name="Kucharzyk K."/>
            <person name="Murdoch R.W."/>
            <person name="Higgins S."/>
            <person name="Loffler F."/>
        </authorList>
    </citation>
    <scope>NUCLEOTIDE SEQUENCE</scope>
</reference>
<accession>A0A645FW63</accession>
<protein>
    <submittedName>
        <fullName evidence="1">Uncharacterized protein</fullName>
    </submittedName>
</protein>